<gene>
    <name evidence="1" type="ORF">QYF61_008347</name>
</gene>
<evidence type="ECO:0008006" key="3">
    <source>
        <dbReference type="Google" id="ProtNLM"/>
    </source>
</evidence>
<dbReference type="Proteomes" id="UP001333110">
    <property type="component" value="Unassembled WGS sequence"/>
</dbReference>
<organism evidence="1 2">
    <name type="scientific">Mycteria americana</name>
    <name type="common">Wood stork</name>
    <dbReference type="NCBI Taxonomy" id="33587"/>
    <lineage>
        <taxon>Eukaryota</taxon>
        <taxon>Metazoa</taxon>
        <taxon>Chordata</taxon>
        <taxon>Craniata</taxon>
        <taxon>Vertebrata</taxon>
        <taxon>Euteleostomi</taxon>
        <taxon>Archelosauria</taxon>
        <taxon>Archosauria</taxon>
        <taxon>Dinosauria</taxon>
        <taxon>Saurischia</taxon>
        <taxon>Theropoda</taxon>
        <taxon>Coelurosauria</taxon>
        <taxon>Aves</taxon>
        <taxon>Neognathae</taxon>
        <taxon>Neoaves</taxon>
        <taxon>Aequornithes</taxon>
        <taxon>Ciconiiformes</taxon>
        <taxon>Ciconiidae</taxon>
        <taxon>Mycteria</taxon>
    </lineage>
</organism>
<dbReference type="EMBL" id="JAUNZN010000003">
    <property type="protein sequence ID" value="KAK4823961.1"/>
    <property type="molecule type" value="Genomic_DNA"/>
</dbReference>
<evidence type="ECO:0000313" key="2">
    <source>
        <dbReference type="Proteomes" id="UP001333110"/>
    </source>
</evidence>
<name>A0AAN7NFK2_MYCAM</name>
<reference evidence="1 2" key="1">
    <citation type="journal article" date="2023" name="J. Hered.">
        <title>Chromosome-level genome of the wood stork (Mycteria americana) provides insight into avian chromosome evolution.</title>
        <authorList>
            <person name="Flamio R. Jr."/>
            <person name="Ramstad K.M."/>
        </authorList>
    </citation>
    <scope>NUCLEOTIDE SEQUENCE [LARGE SCALE GENOMIC DNA]</scope>
    <source>
        <strain evidence="1">JAX WOST 10</strain>
    </source>
</reference>
<protein>
    <recommendedName>
        <fullName evidence="3">Reverse transcriptase domain-containing protein</fullName>
    </recommendedName>
</protein>
<dbReference type="PANTHER" id="PTHR33332">
    <property type="entry name" value="REVERSE TRANSCRIPTASE DOMAIN-CONTAINING PROTEIN"/>
    <property type="match status" value="1"/>
</dbReference>
<comment type="caution">
    <text evidence="1">The sequence shown here is derived from an EMBL/GenBank/DDBJ whole genome shotgun (WGS) entry which is preliminary data.</text>
</comment>
<keyword evidence="2" id="KW-1185">Reference proteome</keyword>
<accession>A0AAN7NFK2</accession>
<feature type="non-terminal residue" evidence="1">
    <location>
        <position position="171"/>
    </location>
</feature>
<proteinExistence type="predicted"/>
<evidence type="ECO:0000313" key="1">
    <source>
        <dbReference type="EMBL" id="KAK4823961.1"/>
    </source>
</evidence>
<dbReference type="AlphaFoldDB" id="A0AAN7NFK2"/>
<sequence length="171" mass="19431">MKLNKGKCEVLHLRKNNPRHRILGVLVDSKQNISQQCTLVSKKASGIPGCIRRSIDIASKSSEVILPLYSALMTHLECCVQFWAPQCKKDTDILEQVQHGAKKMTKRFEHQLYEERLRELGLFSLKKRRVKAGILLMGGQTLEQVAKGGCGVSILWTYSKPDWTQSWPTCH</sequence>